<dbReference type="Proteomes" id="UP001220022">
    <property type="component" value="Unassembled WGS sequence"/>
</dbReference>
<dbReference type="RefSeq" id="WP_275815075.1">
    <property type="nucleotide sequence ID" value="NZ_JARHTQ010000009.1"/>
</dbReference>
<keyword evidence="4" id="KW-1185">Reference proteome</keyword>
<name>A0ABT5Z0D9_9ACTN</name>
<organism evidence="3 4">
    <name type="scientific">Streptantibioticus ferralitis</name>
    <dbReference type="NCBI Taxonomy" id="236510"/>
    <lineage>
        <taxon>Bacteria</taxon>
        <taxon>Bacillati</taxon>
        <taxon>Actinomycetota</taxon>
        <taxon>Actinomycetes</taxon>
        <taxon>Kitasatosporales</taxon>
        <taxon>Streptomycetaceae</taxon>
        <taxon>Streptantibioticus</taxon>
    </lineage>
</organism>
<proteinExistence type="predicted"/>
<evidence type="ECO:0000256" key="1">
    <source>
        <dbReference type="SAM" id="MobiDB-lite"/>
    </source>
</evidence>
<accession>A0ABT5Z0D9</accession>
<dbReference type="PROSITE" id="PS00134">
    <property type="entry name" value="TRYPSIN_HIS"/>
    <property type="match status" value="1"/>
</dbReference>
<dbReference type="EMBL" id="JARHTQ010000009">
    <property type="protein sequence ID" value="MDF2257284.1"/>
    <property type="molecule type" value="Genomic_DNA"/>
</dbReference>
<protein>
    <recommendedName>
        <fullName evidence="5">Serine protease</fullName>
    </recommendedName>
</protein>
<dbReference type="InterPro" id="IPR043504">
    <property type="entry name" value="Peptidase_S1_PA_chymotrypsin"/>
</dbReference>
<evidence type="ECO:0000256" key="2">
    <source>
        <dbReference type="SAM" id="Phobius"/>
    </source>
</evidence>
<gene>
    <name evidence="3" type="ORF">P2L57_16560</name>
</gene>
<dbReference type="PROSITE" id="PS51257">
    <property type="entry name" value="PROKAR_LIPOPROTEIN"/>
    <property type="match status" value="1"/>
</dbReference>
<feature type="transmembrane region" description="Helical" evidence="2">
    <location>
        <begin position="20"/>
        <end position="39"/>
    </location>
</feature>
<feature type="region of interest" description="Disordered" evidence="1">
    <location>
        <begin position="39"/>
        <end position="81"/>
    </location>
</feature>
<keyword evidence="2" id="KW-1133">Transmembrane helix</keyword>
<keyword evidence="2" id="KW-0472">Membrane</keyword>
<keyword evidence="2" id="KW-0812">Transmembrane</keyword>
<evidence type="ECO:0000313" key="4">
    <source>
        <dbReference type="Proteomes" id="UP001220022"/>
    </source>
</evidence>
<comment type="caution">
    <text evidence="3">The sequence shown here is derived from an EMBL/GenBank/DDBJ whole genome shotgun (WGS) entry which is preliminary data.</text>
</comment>
<reference evidence="3 4" key="1">
    <citation type="submission" date="2023-03" db="EMBL/GenBank/DDBJ databases">
        <title>Draft genome sequence of type strain Streptomyces ferralitis JCM 14344.</title>
        <authorList>
            <person name="Klaysubun C."/>
            <person name="Duangmal K."/>
        </authorList>
    </citation>
    <scope>NUCLEOTIDE SEQUENCE [LARGE SCALE GENOMIC DNA]</scope>
    <source>
        <strain evidence="3 4">JCM 14344</strain>
    </source>
</reference>
<dbReference type="Gene3D" id="2.40.10.10">
    <property type="entry name" value="Trypsin-like serine proteases"/>
    <property type="match status" value="2"/>
</dbReference>
<sequence>MTASGRRRQGLAGGVRPWSWAVTVLMACVFVTGGGMATASRPTADPAVGASTSAGGAPRPQPTGSASPTPKRAARTDAGARTVTAAGAVRPAASAVAASLAAAVANPGISHPVPVSRIAAQVGALFNGGLNGAHHCTASVVDSPGGDLIVTAAHCLGSTSDVFVPGYHDGTAPYGVWRLRRVIVDAQWSASSDQDHDVAFAVVAPENGRDLQSVVGGYALGIGQGTSRPVTMTGYPQATQTPITCTNGISAYGSSQLRIYCTGFTGGTSGGPWVIDGAGSGTVIGVIGGYQQGGDTPDVSYSVAFGPNVQSLYEQAAAAGG</sequence>
<dbReference type="SUPFAM" id="SSF50494">
    <property type="entry name" value="Trypsin-like serine proteases"/>
    <property type="match status" value="1"/>
</dbReference>
<dbReference type="InterPro" id="IPR018114">
    <property type="entry name" value="TRYPSIN_HIS"/>
</dbReference>
<dbReference type="Pfam" id="PF13365">
    <property type="entry name" value="Trypsin_2"/>
    <property type="match status" value="1"/>
</dbReference>
<evidence type="ECO:0000313" key="3">
    <source>
        <dbReference type="EMBL" id="MDF2257284.1"/>
    </source>
</evidence>
<evidence type="ECO:0008006" key="5">
    <source>
        <dbReference type="Google" id="ProtNLM"/>
    </source>
</evidence>
<dbReference type="InterPro" id="IPR009003">
    <property type="entry name" value="Peptidase_S1_PA"/>
</dbReference>